<dbReference type="Proteomes" id="UP000828390">
    <property type="component" value="Unassembled WGS sequence"/>
</dbReference>
<keyword evidence="2" id="KW-1185">Reference proteome</keyword>
<name>A0A9D4FKC4_DREPO</name>
<reference evidence="1" key="1">
    <citation type="journal article" date="2019" name="bioRxiv">
        <title>The Genome of the Zebra Mussel, Dreissena polymorpha: A Resource for Invasive Species Research.</title>
        <authorList>
            <person name="McCartney M.A."/>
            <person name="Auch B."/>
            <person name="Kono T."/>
            <person name="Mallez S."/>
            <person name="Zhang Y."/>
            <person name="Obille A."/>
            <person name="Becker A."/>
            <person name="Abrahante J.E."/>
            <person name="Garbe J."/>
            <person name="Badalamenti J.P."/>
            <person name="Herman A."/>
            <person name="Mangelson H."/>
            <person name="Liachko I."/>
            <person name="Sullivan S."/>
            <person name="Sone E.D."/>
            <person name="Koren S."/>
            <person name="Silverstein K.A.T."/>
            <person name="Beckman K.B."/>
            <person name="Gohl D.M."/>
        </authorList>
    </citation>
    <scope>NUCLEOTIDE SEQUENCE</scope>
    <source>
        <strain evidence="1">Duluth1</strain>
        <tissue evidence="1">Whole animal</tissue>
    </source>
</reference>
<comment type="caution">
    <text evidence="1">The sequence shown here is derived from an EMBL/GenBank/DDBJ whole genome shotgun (WGS) entry which is preliminary data.</text>
</comment>
<evidence type="ECO:0000313" key="1">
    <source>
        <dbReference type="EMBL" id="KAH3800380.1"/>
    </source>
</evidence>
<proteinExistence type="predicted"/>
<accession>A0A9D4FKC4</accession>
<evidence type="ECO:0000313" key="2">
    <source>
        <dbReference type="Proteomes" id="UP000828390"/>
    </source>
</evidence>
<gene>
    <name evidence="1" type="ORF">DPMN_154013</name>
</gene>
<organism evidence="1 2">
    <name type="scientific">Dreissena polymorpha</name>
    <name type="common">Zebra mussel</name>
    <name type="synonym">Mytilus polymorpha</name>
    <dbReference type="NCBI Taxonomy" id="45954"/>
    <lineage>
        <taxon>Eukaryota</taxon>
        <taxon>Metazoa</taxon>
        <taxon>Spiralia</taxon>
        <taxon>Lophotrochozoa</taxon>
        <taxon>Mollusca</taxon>
        <taxon>Bivalvia</taxon>
        <taxon>Autobranchia</taxon>
        <taxon>Heteroconchia</taxon>
        <taxon>Euheterodonta</taxon>
        <taxon>Imparidentia</taxon>
        <taxon>Neoheterodontei</taxon>
        <taxon>Myida</taxon>
        <taxon>Dreissenoidea</taxon>
        <taxon>Dreissenidae</taxon>
        <taxon>Dreissena</taxon>
    </lineage>
</organism>
<sequence length="59" mass="6490">MPDIELSINGIEKLLKNLNPHKAAGPDQIRPIVLKMLSKELAPNPVRAIKKVTAAWLPP</sequence>
<reference evidence="1" key="2">
    <citation type="submission" date="2020-11" db="EMBL/GenBank/DDBJ databases">
        <authorList>
            <person name="McCartney M.A."/>
            <person name="Auch B."/>
            <person name="Kono T."/>
            <person name="Mallez S."/>
            <person name="Becker A."/>
            <person name="Gohl D.M."/>
            <person name="Silverstein K.A.T."/>
            <person name="Koren S."/>
            <person name="Bechman K.B."/>
            <person name="Herman A."/>
            <person name="Abrahante J.E."/>
            <person name="Garbe J."/>
        </authorList>
    </citation>
    <scope>NUCLEOTIDE SEQUENCE</scope>
    <source>
        <strain evidence="1">Duluth1</strain>
        <tissue evidence="1">Whole animal</tissue>
    </source>
</reference>
<protein>
    <submittedName>
        <fullName evidence="1">Uncharacterized protein</fullName>
    </submittedName>
</protein>
<dbReference type="EMBL" id="JAIWYP010000007">
    <property type="protein sequence ID" value="KAH3800380.1"/>
    <property type="molecule type" value="Genomic_DNA"/>
</dbReference>
<dbReference type="AlphaFoldDB" id="A0A9D4FKC4"/>